<accession>A0AAD6VHM5</accession>
<feature type="region of interest" description="Disordered" evidence="1">
    <location>
        <begin position="168"/>
        <end position="211"/>
    </location>
</feature>
<sequence length="211" mass="23031">MCPDVSPTEACAARAEQKETDSARSDSPSERGSGLRGPRFWQGFLLPPTFYPRRSTLFLRIRPTSRPKTFLKAPLTLPASQDVNIFGAVASGGSDANSATNTTRTYSLTTTPSTSTPDILQPLSSTRVFYEAIEVTAEEQIAMGILPQGMVPNPFPRRPAFYSDQILTSPNRSITPPPATTKRRIADLFNSPSRAGKENQHGPKAKKGRHK</sequence>
<dbReference type="AlphaFoldDB" id="A0AAD6VHM5"/>
<evidence type="ECO:0000313" key="2">
    <source>
        <dbReference type="EMBL" id="KAJ7213169.1"/>
    </source>
</evidence>
<dbReference type="EMBL" id="JARJCW010000022">
    <property type="protein sequence ID" value="KAJ7213169.1"/>
    <property type="molecule type" value="Genomic_DNA"/>
</dbReference>
<proteinExistence type="predicted"/>
<name>A0AAD6VHM5_9AGAR</name>
<evidence type="ECO:0000256" key="1">
    <source>
        <dbReference type="SAM" id="MobiDB-lite"/>
    </source>
</evidence>
<protein>
    <submittedName>
        <fullName evidence="2">Uncharacterized protein</fullName>
    </submittedName>
</protein>
<comment type="caution">
    <text evidence="2">The sequence shown here is derived from an EMBL/GenBank/DDBJ whole genome shotgun (WGS) entry which is preliminary data.</text>
</comment>
<feature type="region of interest" description="Disordered" evidence="1">
    <location>
        <begin position="1"/>
        <end position="38"/>
    </location>
</feature>
<dbReference type="Proteomes" id="UP001219525">
    <property type="component" value="Unassembled WGS sequence"/>
</dbReference>
<organism evidence="2 3">
    <name type="scientific">Mycena pura</name>
    <dbReference type="NCBI Taxonomy" id="153505"/>
    <lineage>
        <taxon>Eukaryota</taxon>
        <taxon>Fungi</taxon>
        <taxon>Dikarya</taxon>
        <taxon>Basidiomycota</taxon>
        <taxon>Agaricomycotina</taxon>
        <taxon>Agaricomycetes</taxon>
        <taxon>Agaricomycetidae</taxon>
        <taxon>Agaricales</taxon>
        <taxon>Marasmiineae</taxon>
        <taxon>Mycenaceae</taxon>
        <taxon>Mycena</taxon>
    </lineage>
</organism>
<feature type="compositionally biased region" description="Basic and acidic residues" evidence="1">
    <location>
        <begin position="15"/>
        <end position="29"/>
    </location>
</feature>
<keyword evidence="3" id="KW-1185">Reference proteome</keyword>
<evidence type="ECO:0000313" key="3">
    <source>
        <dbReference type="Proteomes" id="UP001219525"/>
    </source>
</evidence>
<reference evidence="2" key="1">
    <citation type="submission" date="2023-03" db="EMBL/GenBank/DDBJ databases">
        <title>Massive genome expansion in bonnet fungi (Mycena s.s.) driven by repeated elements and novel gene families across ecological guilds.</title>
        <authorList>
            <consortium name="Lawrence Berkeley National Laboratory"/>
            <person name="Harder C.B."/>
            <person name="Miyauchi S."/>
            <person name="Viragh M."/>
            <person name="Kuo A."/>
            <person name="Thoen E."/>
            <person name="Andreopoulos B."/>
            <person name="Lu D."/>
            <person name="Skrede I."/>
            <person name="Drula E."/>
            <person name="Henrissat B."/>
            <person name="Morin E."/>
            <person name="Kohler A."/>
            <person name="Barry K."/>
            <person name="LaButti K."/>
            <person name="Morin E."/>
            <person name="Salamov A."/>
            <person name="Lipzen A."/>
            <person name="Mereny Z."/>
            <person name="Hegedus B."/>
            <person name="Baldrian P."/>
            <person name="Stursova M."/>
            <person name="Weitz H."/>
            <person name="Taylor A."/>
            <person name="Grigoriev I.V."/>
            <person name="Nagy L.G."/>
            <person name="Martin F."/>
            <person name="Kauserud H."/>
        </authorList>
    </citation>
    <scope>NUCLEOTIDE SEQUENCE</scope>
    <source>
        <strain evidence="2">9144</strain>
    </source>
</reference>
<gene>
    <name evidence="2" type="ORF">GGX14DRAFT_564200</name>
</gene>